<dbReference type="OrthoDB" id="10339291at2759"/>
<protein>
    <submittedName>
        <fullName evidence="1">Uncharacterized protein</fullName>
    </submittedName>
</protein>
<evidence type="ECO:0000313" key="2">
    <source>
        <dbReference type="Proteomes" id="UP000694251"/>
    </source>
</evidence>
<dbReference type="Proteomes" id="UP000694251">
    <property type="component" value="Chromosome 5"/>
</dbReference>
<organism evidence="1 2">
    <name type="scientific">Arabidopsis suecica</name>
    <name type="common">Swedish thale-cress</name>
    <name type="synonym">Cardaminopsis suecica</name>
    <dbReference type="NCBI Taxonomy" id="45249"/>
    <lineage>
        <taxon>Eukaryota</taxon>
        <taxon>Viridiplantae</taxon>
        <taxon>Streptophyta</taxon>
        <taxon>Embryophyta</taxon>
        <taxon>Tracheophyta</taxon>
        <taxon>Spermatophyta</taxon>
        <taxon>Magnoliopsida</taxon>
        <taxon>eudicotyledons</taxon>
        <taxon>Gunneridae</taxon>
        <taxon>Pentapetalae</taxon>
        <taxon>rosids</taxon>
        <taxon>malvids</taxon>
        <taxon>Brassicales</taxon>
        <taxon>Brassicaceae</taxon>
        <taxon>Camelineae</taxon>
        <taxon>Arabidopsis</taxon>
    </lineage>
</organism>
<dbReference type="AlphaFoldDB" id="A0A8T2DDZ7"/>
<dbReference type="EMBL" id="JAEFBJ010000005">
    <property type="protein sequence ID" value="KAG7610275.1"/>
    <property type="molecule type" value="Genomic_DNA"/>
</dbReference>
<proteinExistence type="predicted"/>
<name>A0A8T2DDZ7_ARASU</name>
<evidence type="ECO:0000313" key="1">
    <source>
        <dbReference type="EMBL" id="KAG7610275.1"/>
    </source>
</evidence>
<gene>
    <name evidence="1" type="ORF">ISN44_As05g022950</name>
</gene>
<reference evidence="1 2" key="1">
    <citation type="submission" date="2020-12" db="EMBL/GenBank/DDBJ databases">
        <title>Concerted genomic and epigenomic changes stabilize Arabidopsis allopolyploids.</title>
        <authorList>
            <person name="Chen Z."/>
        </authorList>
    </citation>
    <scope>NUCLEOTIDE SEQUENCE [LARGE SCALE GENOMIC DNA]</scope>
    <source>
        <strain evidence="1">As9502</strain>
        <tissue evidence="1">Leaf</tissue>
    </source>
</reference>
<accession>A0A8T2DDZ7</accession>
<comment type="caution">
    <text evidence="1">The sequence shown here is derived from an EMBL/GenBank/DDBJ whole genome shotgun (WGS) entry which is preliminary data.</text>
</comment>
<keyword evidence="2" id="KW-1185">Reference proteome</keyword>
<sequence>MLWLFSQSSRPHFQSIHFFDCSLTSDRGQRSWPATLPSPQPLSASTFLKCSPTEKPHLFRSKSDPISSITTLTSDLFYVGTSSLMISVPTTSLSFHRRSYLSPQIRRTITVLCSTEALLRFLLMGHSCLSPLTNSRPIPKSNDPSPLMTWPGPSKAFPQNHRCLIHVAKCLKMIDIMIPSLRSDDYRSFFKCSSPIHLLIDFILEIISYTLGTTLESKSLMKNGIMIPSPRNGGYQIFSNHFYPLILNLEPQTKPEKTFTSHESPPLVLTSLLRFVPASHVAKDTFSKSKDQVFLIVTTPKLHDLVAKVSMIHHEVACGLLFDCFCLCSSMDYKSYRPFLVVNSSSLKLL</sequence>